<dbReference type="CDD" id="cd03221">
    <property type="entry name" value="ABCF_EF-3"/>
    <property type="match status" value="2"/>
</dbReference>
<keyword evidence="1" id="KW-0677">Repeat</keyword>
<dbReference type="InterPro" id="IPR032524">
    <property type="entry name" value="ABC_tran_C"/>
</dbReference>
<dbReference type="InterPro" id="IPR027417">
    <property type="entry name" value="P-loop_NTPase"/>
</dbReference>
<keyword evidence="2" id="KW-0547">Nucleotide-binding</keyword>
<dbReference type="PROSITE" id="PS50893">
    <property type="entry name" value="ABC_TRANSPORTER_2"/>
    <property type="match status" value="2"/>
</dbReference>
<name>A0A0R2DR03_9LACO</name>
<dbReference type="InterPro" id="IPR003593">
    <property type="entry name" value="AAA+_ATPase"/>
</dbReference>
<dbReference type="RefSeq" id="WP_056974474.1">
    <property type="nucleotide sequence ID" value="NZ_AYZL01000016.1"/>
</dbReference>
<dbReference type="SMART" id="SM00382">
    <property type="entry name" value="AAA"/>
    <property type="match status" value="2"/>
</dbReference>
<proteinExistence type="predicted"/>
<evidence type="ECO:0000313" key="6">
    <source>
        <dbReference type="EMBL" id="KRN04213.1"/>
    </source>
</evidence>
<dbReference type="Pfam" id="PF00005">
    <property type="entry name" value="ABC_tran"/>
    <property type="match status" value="2"/>
</dbReference>
<dbReference type="EMBL" id="AYZL01000016">
    <property type="protein sequence ID" value="KRN04213.1"/>
    <property type="molecule type" value="Genomic_DNA"/>
</dbReference>
<reference evidence="6 7" key="1">
    <citation type="journal article" date="2015" name="Genome Announc.">
        <title>Expanding the biotechnology potential of lactobacilli through comparative genomics of 213 strains and associated genera.</title>
        <authorList>
            <person name="Sun Z."/>
            <person name="Harris H.M."/>
            <person name="McCann A."/>
            <person name="Guo C."/>
            <person name="Argimon S."/>
            <person name="Zhang W."/>
            <person name="Yang X."/>
            <person name="Jeffery I.B."/>
            <person name="Cooney J.C."/>
            <person name="Kagawa T.F."/>
            <person name="Liu W."/>
            <person name="Song Y."/>
            <person name="Salvetti E."/>
            <person name="Wrobel A."/>
            <person name="Rasinkangas P."/>
            <person name="Parkhill J."/>
            <person name="Rea M.C."/>
            <person name="O'Sullivan O."/>
            <person name="Ritari J."/>
            <person name="Douillard F.P."/>
            <person name="Paul Ross R."/>
            <person name="Yang R."/>
            <person name="Briner A.E."/>
            <person name="Felis G.E."/>
            <person name="de Vos W.M."/>
            <person name="Barrangou R."/>
            <person name="Klaenhammer T.R."/>
            <person name="Caufield P.W."/>
            <person name="Cui Y."/>
            <person name="Zhang H."/>
            <person name="O'Toole P.W."/>
        </authorList>
    </citation>
    <scope>NUCLEOTIDE SEQUENCE [LARGE SCALE GENOMIC DNA]</scope>
    <source>
        <strain evidence="6 7">DSM 23037</strain>
    </source>
</reference>
<dbReference type="GO" id="GO:0005524">
    <property type="term" value="F:ATP binding"/>
    <property type="evidence" value="ECO:0007669"/>
    <property type="project" value="UniProtKB-KW"/>
</dbReference>
<evidence type="ECO:0000256" key="2">
    <source>
        <dbReference type="ARBA" id="ARBA00022741"/>
    </source>
</evidence>
<dbReference type="STRING" id="1423744.FC86_GL000310"/>
<dbReference type="FunFam" id="3.40.50.300:FF:000309">
    <property type="entry name" value="ABC transporter ATP-binding protein"/>
    <property type="match status" value="1"/>
</dbReference>
<dbReference type="Gene3D" id="1.10.287.380">
    <property type="entry name" value="Valyl-tRNA synthetase, C-terminal domain"/>
    <property type="match status" value="1"/>
</dbReference>
<dbReference type="PATRIC" id="fig|1423744.4.peg.317"/>
<dbReference type="Pfam" id="PF16326">
    <property type="entry name" value="ABC_tran_CTD"/>
    <property type="match status" value="1"/>
</dbReference>
<feature type="domain" description="ABC transporter" evidence="5">
    <location>
        <begin position="4"/>
        <end position="265"/>
    </location>
</feature>
<evidence type="ECO:0000256" key="1">
    <source>
        <dbReference type="ARBA" id="ARBA00022737"/>
    </source>
</evidence>
<dbReference type="PANTHER" id="PTHR42855:SF2">
    <property type="entry name" value="DRUG RESISTANCE ABC TRANSPORTER,ATP-BINDING PROTEIN"/>
    <property type="match status" value="1"/>
</dbReference>
<dbReference type="Pfam" id="PF12848">
    <property type="entry name" value="ABC_tran_Xtn"/>
    <property type="match status" value="1"/>
</dbReference>
<protein>
    <submittedName>
        <fullName evidence="6">ABC transporter ATPase component</fullName>
    </submittedName>
</protein>
<dbReference type="InterPro" id="IPR017871">
    <property type="entry name" value="ABC_transporter-like_CS"/>
</dbReference>
<organism evidence="6 7">
    <name type="scientific">Holzapfeliella floricola DSM 23037 = JCM 16512</name>
    <dbReference type="NCBI Taxonomy" id="1423744"/>
    <lineage>
        <taxon>Bacteria</taxon>
        <taxon>Bacillati</taxon>
        <taxon>Bacillota</taxon>
        <taxon>Bacilli</taxon>
        <taxon>Lactobacillales</taxon>
        <taxon>Lactobacillaceae</taxon>
        <taxon>Holzapfeliella</taxon>
    </lineage>
</organism>
<dbReference type="Proteomes" id="UP000051378">
    <property type="component" value="Unassembled WGS sequence"/>
</dbReference>
<comment type="caution">
    <text evidence="6">The sequence shown here is derived from an EMBL/GenBank/DDBJ whole genome shotgun (WGS) entry which is preliminary data.</text>
</comment>
<accession>A0A0R2DR03</accession>
<feature type="domain" description="ABC transporter" evidence="5">
    <location>
        <begin position="325"/>
        <end position="546"/>
    </location>
</feature>
<dbReference type="InterPro" id="IPR032781">
    <property type="entry name" value="ABC_tran_Xtn"/>
</dbReference>
<evidence type="ECO:0000259" key="5">
    <source>
        <dbReference type="PROSITE" id="PS50893"/>
    </source>
</evidence>
<dbReference type="InterPro" id="IPR003439">
    <property type="entry name" value="ABC_transporter-like_ATP-bd"/>
</dbReference>
<dbReference type="OrthoDB" id="9760950at2"/>
<feature type="coiled-coil region" evidence="4">
    <location>
        <begin position="561"/>
        <end position="628"/>
    </location>
</feature>
<dbReference type="InterPro" id="IPR051309">
    <property type="entry name" value="ABCF_ATPase"/>
</dbReference>
<evidence type="ECO:0000313" key="7">
    <source>
        <dbReference type="Proteomes" id="UP000051378"/>
    </source>
</evidence>
<keyword evidence="7" id="KW-1185">Reference proteome</keyword>
<keyword evidence="3" id="KW-0067">ATP-binding</keyword>
<dbReference type="InterPro" id="IPR037118">
    <property type="entry name" value="Val-tRNA_synth_C_sf"/>
</dbReference>
<dbReference type="FunFam" id="3.40.50.300:FF:000011">
    <property type="entry name" value="Putative ABC transporter ATP-binding component"/>
    <property type="match status" value="1"/>
</dbReference>
<dbReference type="Gene3D" id="3.40.50.300">
    <property type="entry name" value="P-loop containing nucleotide triphosphate hydrolases"/>
    <property type="match status" value="2"/>
</dbReference>
<dbReference type="PANTHER" id="PTHR42855">
    <property type="entry name" value="ABC TRANSPORTER ATP-BINDING SUBUNIT"/>
    <property type="match status" value="1"/>
</dbReference>
<dbReference type="GO" id="GO:0003677">
    <property type="term" value="F:DNA binding"/>
    <property type="evidence" value="ECO:0007669"/>
    <property type="project" value="InterPro"/>
</dbReference>
<keyword evidence="4" id="KW-0175">Coiled coil</keyword>
<evidence type="ECO:0000256" key="4">
    <source>
        <dbReference type="SAM" id="Coils"/>
    </source>
</evidence>
<sequence>MIILQGQQLARHFGSDVLFENLDIEIQNKSRIGLVGPNGAGKSTLLKMITGQEEPSLGHISMPKNIEIGYIAQEHNFDTNETIWDEMLQVFTPLIELGNKMTAIQEQLAQQEKPDEELLKRYDQMQYDYQINGGFTYETDIKTVLNGFKFDESTYHQKISTLSGGEKTRLGFVKLLLKKPDLLVLDEPTNHLDVDTLTWLETFLKNYSGAILAVSHDQYFLDAITTEIYELSFKKLTHFTGNYSKYVEQRELMDRQNQEAYEKQQAEIKKQEDFIQKNIVRASTTKRAQSRRKQLDKMERIQPPKHQSQMNMKFNVEKQSGKEALLINHMSVGYEKNDPMIQDVNLQVNKHNRVAILGANGIGKSTLLKTLVKQLEPLAGSYKFGANVSVGFYDQEISQFNSKETVIDTVWNRHRLTPEKEIRSVLASFLFGADDIEKSVGQLSGGQRARLALTVLSMENHNFLIMDEPTNHLDIDAKEVLEKALREFDGTLVFVSHDRYFINELATTTIEVKNNQAYVFDGNYDYYLEKKEQIIKPTDEQIQQAQAKSSNTGGKEDYAMQKKRQAEIRKIERGIAQAEENIEKYESQIEAIQEQMTQPKYATDYSKMAEFQSEINLINEKLSTENDNWEYWLTQQEENEEKDITVILQKNFH</sequence>
<dbReference type="SUPFAM" id="SSF52540">
    <property type="entry name" value="P-loop containing nucleoside triphosphate hydrolases"/>
    <property type="match status" value="2"/>
</dbReference>
<dbReference type="AlphaFoldDB" id="A0A0R2DR03"/>
<gene>
    <name evidence="6" type="ORF">FC86_GL000310</name>
</gene>
<evidence type="ECO:0000256" key="3">
    <source>
        <dbReference type="ARBA" id="ARBA00022840"/>
    </source>
</evidence>
<dbReference type="PROSITE" id="PS00211">
    <property type="entry name" value="ABC_TRANSPORTER_1"/>
    <property type="match status" value="1"/>
</dbReference>
<dbReference type="GO" id="GO:0016887">
    <property type="term" value="F:ATP hydrolysis activity"/>
    <property type="evidence" value="ECO:0007669"/>
    <property type="project" value="InterPro"/>
</dbReference>